<proteinExistence type="predicted"/>
<keyword evidence="4" id="KW-1053">Target membrane</keyword>
<dbReference type="PANTHER" id="PTHR40388">
    <property type="entry name" value="BRYOPORIN"/>
    <property type="match status" value="1"/>
</dbReference>
<keyword evidence="3" id="KW-1052">Target cell membrane</keyword>
<dbReference type="InterPro" id="IPR050677">
    <property type="entry name" value="Actinoporin_PFT"/>
</dbReference>
<keyword evidence="7" id="KW-1185">Reference proteome</keyword>
<dbReference type="SUPFAM" id="SSF63724">
    <property type="entry name" value="Cytolysin/lectin"/>
    <property type="match status" value="1"/>
</dbReference>
<evidence type="ECO:0000256" key="3">
    <source>
        <dbReference type="ARBA" id="ARBA00022537"/>
    </source>
</evidence>
<evidence type="ECO:0000256" key="1">
    <source>
        <dbReference type="ARBA" id="ARBA00004175"/>
    </source>
</evidence>
<keyword evidence="5" id="KW-0166">Nematocyst</keyword>
<accession>A0A8K1D4R7</accession>
<dbReference type="AlphaFoldDB" id="A0A8K1D4R7"/>
<gene>
    <name evidence="6" type="ORF">HGM15179_022010</name>
</gene>
<evidence type="ECO:0000256" key="5">
    <source>
        <dbReference type="ARBA" id="ARBA00023331"/>
    </source>
</evidence>
<reference evidence="6" key="1">
    <citation type="submission" date="2019-04" db="EMBL/GenBank/DDBJ databases">
        <title>Genome assembly of Zosterops borbonicus 15179.</title>
        <authorList>
            <person name="Leroy T."/>
            <person name="Anselmetti Y."/>
            <person name="Tilak M.-K."/>
            <person name="Nabholz B."/>
        </authorList>
    </citation>
    <scope>NUCLEOTIDE SEQUENCE</scope>
    <source>
        <strain evidence="6">HGM_15179</strain>
        <tissue evidence="6">Muscle</tissue>
    </source>
</reference>
<evidence type="ECO:0000313" key="6">
    <source>
        <dbReference type="EMBL" id="TRZ05097.1"/>
    </source>
</evidence>
<dbReference type="GO" id="GO:0044218">
    <property type="term" value="C:other organism cell membrane"/>
    <property type="evidence" value="ECO:0007669"/>
    <property type="project" value="UniProtKB-KW"/>
</dbReference>
<dbReference type="GO" id="GO:0042151">
    <property type="term" value="C:nematocyst"/>
    <property type="evidence" value="ECO:0007669"/>
    <property type="project" value="UniProtKB-SubCell"/>
</dbReference>
<name>A0A8K1D4R7_9PASS</name>
<comment type="caution">
    <text evidence="6">The sequence shown here is derived from an EMBL/GenBank/DDBJ whole genome shotgun (WGS) entry which is preliminary data.</text>
</comment>
<evidence type="ECO:0000313" key="7">
    <source>
        <dbReference type="Proteomes" id="UP000796761"/>
    </source>
</evidence>
<keyword evidence="4" id="KW-0472">Membrane</keyword>
<dbReference type="OrthoDB" id="9218270at2759"/>
<evidence type="ECO:0000256" key="2">
    <source>
        <dbReference type="ARBA" id="ARBA00004532"/>
    </source>
</evidence>
<sequence length="127" mass="14537">MNNSWFWGCNGVLALEAESFTLAIYFSNPINRSLFSVEMGLELSLDRVHRVDLEEAYKRLVSNSCASSKQNFMFPFVILKESQEQAQLSTGPVKVMATMRRDRNFVITVEVEDRRNSGNEDMIESLC</sequence>
<dbReference type="EMBL" id="SWJQ01006417">
    <property type="protein sequence ID" value="TRZ05097.1"/>
    <property type="molecule type" value="Genomic_DNA"/>
</dbReference>
<dbReference type="PANTHER" id="PTHR40388:SF1">
    <property type="entry name" value="BRYOPORIN"/>
    <property type="match status" value="1"/>
</dbReference>
<organism evidence="6 7">
    <name type="scientific">Zosterops borbonicus</name>
    <dbReference type="NCBI Taxonomy" id="364589"/>
    <lineage>
        <taxon>Eukaryota</taxon>
        <taxon>Metazoa</taxon>
        <taxon>Chordata</taxon>
        <taxon>Craniata</taxon>
        <taxon>Vertebrata</taxon>
        <taxon>Euteleostomi</taxon>
        <taxon>Archelosauria</taxon>
        <taxon>Archosauria</taxon>
        <taxon>Dinosauria</taxon>
        <taxon>Saurischia</taxon>
        <taxon>Theropoda</taxon>
        <taxon>Coelurosauria</taxon>
        <taxon>Aves</taxon>
        <taxon>Neognathae</taxon>
        <taxon>Neoaves</taxon>
        <taxon>Telluraves</taxon>
        <taxon>Australaves</taxon>
        <taxon>Passeriformes</taxon>
        <taxon>Sylvioidea</taxon>
        <taxon>Zosteropidae</taxon>
        <taxon>Zosterops</taxon>
    </lineage>
</organism>
<dbReference type="InterPro" id="IPR015926">
    <property type="entry name" value="Cytolysin/lectin"/>
</dbReference>
<protein>
    <submittedName>
        <fullName evidence="6">Uncharacterized protein</fullName>
    </submittedName>
</protein>
<dbReference type="Proteomes" id="UP000796761">
    <property type="component" value="Unassembled WGS sequence"/>
</dbReference>
<evidence type="ECO:0000256" key="4">
    <source>
        <dbReference type="ARBA" id="ARBA00023298"/>
    </source>
</evidence>
<comment type="subcellular location">
    <subcellularLocation>
        <location evidence="2">Nematocyst</location>
    </subcellularLocation>
    <subcellularLocation>
        <location evidence="1">Target cell membrane</location>
    </subcellularLocation>
</comment>